<reference evidence="3" key="1">
    <citation type="submission" date="2013-09" db="EMBL/GenBank/DDBJ databases">
        <title>Corchorus olitorius genome sequencing.</title>
        <authorList>
            <person name="Alam M."/>
            <person name="Haque M.S."/>
            <person name="Islam M.S."/>
            <person name="Emdad E.M."/>
            <person name="Islam M.M."/>
            <person name="Ahmed B."/>
            <person name="Halim A."/>
            <person name="Hossen Q.M.M."/>
            <person name="Hossain M.Z."/>
            <person name="Ahmed R."/>
            <person name="Khan M.M."/>
            <person name="Islam R."/>
            <person name="Rashid M.M."/>
            <person name="Khan S.A."/>
            <person name="Rahman M.S."/>
            <person name="Alam M."/>
            <person name="Yahiya A.S."/>
            <person name="Khan M.S."/>
            <person name="Azam M.S."/>
            <person name="Haque T."/>
            <person name="Lashkar M.Z.H."/>
            <person name="Akhand A.I."/>
            <person name="Morshed G."/>
            <person name="Roy S."/>
            <person name="Uddin K.S."/>
            <person name="Rabeya T."/>
            <person name="Hossain A.S."/>
            <person name="Chowdhury A."/>
            <person name="Snigdha A.R."/>
            <person name="Mortoza M.S."/>
            <person name="Matin S.A."/>
            <person name="Hoque S.M.E."/>
            <person name="Islam M.K."/>
            <person name="Roy D.K."/>
            <person name="Haider R."/>
            <person name="Moosa M.M."/>
            <person name="Elias S.M."/>
            <person name="Hasan A.M."/>
            <person name="Jahan S."/>
            <person name="Shafiuddin M."/>
            <person name="Mahmood N."/>
            <person name="Shommy N.S."/>
        </authorList>
    </citation>
    <scope>NUCLEOTIDE SEQUENCE [LARGE SCALE GENOMIC DNA]</scope>
    <source>
        <strain evidence="3">cv. O-4</strain>
    </source>
</reference>
<evidence type="ECO:0000313" key="2">
    <source>
        <dbReference type="EMBL" id="OMO51675.1"/>
    </source>
</evidence>
<dbReference type="AlphaFoldDB" id="A0A1R3G0Q4"/>
<name>A0A1R3G0Q4_9ROSI</name>
<organism evidence="2 3">
    <name type="scientific">Corchorus olitorius</name>
    <dbReference type="NCBI Taxonomy" id="93759"/>
    <lineage>
        <taxon>Eukaryota</taxon>
        <taxon>Viridiplantae</taxon>
        <taxon>Streptophyta</taxon>
        <taxon>Embryophyta</taxon>
        <taxon>Tracheophyta</taxon>
        <taxon>Spermatophyta</taxon>
        <taxon>Magnoliopsida</taxon>
        <taxon>eudicotyledons</taxon>
        <taxon>Gunneridae</taxon>
        <taxon>Pentapetalae</taxon>
        <taxon>rosids</taxon>
        <taxon>malvids</taxon>
        <taxon>Malvales</taxon>
        <taxon>Malvaceae</taxon>
        <taxon>Grewioideae</taxon>
        <taxon>Apeibeae</taxon>
        <taxon>Corchorus</taxon>
    </lineage>
</organism>
<keyword evidence="3" id="KW-1185">Reference proteome</keyword>
<dbReference type="Proteomes" id="UP000187203">
    <property type="component" value="Unassembled WGS sequence"/>
</dbReference>
<gene>
    <name evidence="2" type="ORF">COLO4_37573</name>
</gene>
<protein>
    <submittedName>
        <fullName evidence="2">Uncharacterized protein</fullName>
    </submittedName>
</protein>
<dbReference type="EMBL" id="AWUE01024085">
    <property type="protein sequence ID" value="OMO51675.1"/>
    <property type="molecule type" value="Genomic_DNA"/>
</dbReference>
<sequence>MSKAVDQKKKKDILVPNESMKEPEGVSELEREAVLIDRNDRISEPARYNRMTKRGKG</sequence>
<comment type="caution">
    <text evidence="2">The sequence shown here is derived from an EMBL/GenBank/DDBJ whole genome shotgun (WGS) entry which is preliminary data.</text>
</comment>
<accession>A0A1R3G0Q4</accession>
<evidence type="ECO:0000256" key="1">
    <source>
        <dbReference type="SAM" id="MobiDB-lite"/>
    </source>
</evidence>
<feature type="region of interest" description="Disordered" evidence="1">
    <location>
        <begin position="1"/>
        <end position="26"/>
    </location>
</feature>
<proteinExistence type="predicted"/>
<evidence type="ECO:0000313" key="3">
    <source>
        <dbReference type="Proteomes" id="UP000187203"/>
    </source>
</evidence>